<dbReference type="PhylomeDB" id="Q1AZU4"/>
<dbReference type="GO" id="GO:0008987">
    <property type="term" value="F:quinolinate synthetase A activity"/>
    <property type="evidence" value="ECO:0007669"/>
    <property type="project" value="UniProtKB-UniRule"/>
</dbReference>
<dbReference type="NCBIfam" id="NF006878">
    <property type="entry name" value="PRK09375.1-2"/>
    <property type="match status" value="1"/>
</dbReference>
<evidence type="ECO:0000256" key="12">
    <source>
        <dbReference type="ARBA" id="ARBA00050125"/>
    </source>
</evidence>
<dbReference type="STRING" id="266117.Rxyl_0105"/>
<evidence type="ECO:0000256" key="7">
    <source>
        <dbReference type="ARBA" id="ARBA00022642"/>
    </source>
</evidence>
<dbReference type="GO" id="GO:0046872">
    <property type="term" value="F:metal ion binding"/>
    <property type="evidence" value="ECO:0007669"/>
    <property type="project" value="UniProtKB-KW"/>
</dbReference>
<feature type="binding site" evidence="14">
    <location>
        <position position="96"/>
    </location>
    <ligand>
        <name>[4Fe-4S] cluster</name>
        <dbReference type="ChEBI" id="CHEBI:49883"/>
    </ligand>
</feature>
<dbReference type="EC" id="2.5.1.72" evidence="4 14"/>
<dbReference type="FunFam" id="3.40.50.10800:FF:000001">
    <property type="entry name" value="Quinolinate synthase A"/>
    <property type="match status" value="1"/>
</dbReference>
<dbReference type="PANTHER" id="PTHR30573:SF0">
    <property type="entry name" value="QUINOLINATE SYNTHASE, CHLOROPLASTIC"/>
    <property type="match status" value="1"/>
</dbReference>
<dbReference type="HAMAP" id="MF_00568">
    <property type="entry name" value="NadA_type2"/>
    <property type="match status" value="1"/>
</dbReference>
<comment type="similarity">
    <text evidence="14">Belongs to the quinolinate synthase family. Type 2 subfamily.</text>
</comment>
<evidence type="ECO:0000256" key="8">
    <source>
        <dbReference type="ARBA" id="ARBA00022679"/>
    </source>
</evidence>
<dbReference type="Pfam" id="PF02445">
    <property type="entry name" value="NadA"/>
    <property type="match status" value="1"/>
</dbReference>
<organism evidence="15 16">
    <name type="scientific">Rubrobacter xylanophilus (strain DSM 9941 / JCM 11954 / NBRC 16129 / PRD-1)</name>
    <dbReference type="NCBI Taxonomy" id="266117"/>
    <lineage>
        <taxon>Bacteria</taxon>
        <taxon>Bacillati</taxon>
        <taxon>Actinomycetota</taxon>
        <taxon>Rubrobacteria</taxon>
        <taxon>Rubrobacterales</taxon>
        <taxon>Rubrobacteraceae</taxon>
        <taxon>Rubrobacter</taxon>
    </lineage>
</organism>
<keyword evidence="11 14" id="KW-0411">Iron-sulfur</keyword>
<dbReference type="GO" id="GO:0034628">
    <property type="term" value="P:'de novo' NAD+ biosynthetic process from L-aspartate"/>
    <property type="evidence" value="ECO:0007669"/>
    <property type="project" value="TreeGrafter"/>
</dbReference>
<keyword evidence="6 14" id="KW-0963">Cytoplasm</keyword>
<comment type="function">
    <text evidence="1 14">Catalyzes the condensation of iminoaspartate with dihydroxyacetone phosphate to form quinolinate.</text>
</comment>
<dbReference type="UniPathway" id="UPA00253">
    <property type="reaction ID" value="UER00327"/>
</dbReference>
<dbReference type="Proteomes" id="UP000006637">
    <property type="component" value="Chromosome"/>
</dbReference>
<feature type="binding site" evidence="14">
    <location>
        <position position="139"/>
    </location>
    <ligand>
        <name>iminosuccinate</name>
        <dbReference type="ChEBI" id="CHEBI:77875"/>
    </ligand>
</feature>
<feature type="binding site" evidence="14">
    <location>
        <position position="279"/>
    </location>
    <ligand>
        <name>[4Fe-4S] cluster</name>
        <dbReference type="ChEBI" id="CHEBI:49883"/>
    </ligand>
</feature>
<evidence type="ECO:0000256" key="4">
    <source>
        <dbReference type="ARBA" id="ARBA00012669"/>
    </source>
</evidence>
<dbReference type="Gene3D" id="3.40.50.10800">
    <property type="entry name" value="NadA-like"/>
    <property type="match status" value="3"/>
</dbReference>
<proteinExistence type="inferred from homology"/>
<dbReference type="eggNOG" id="COG0379">
    <property type="taxonomic scope" value="Bacteria"/>
</dbReference>
<dbReference type="InterPro" id="IPR036094">
    <property type="entry name" value="NadA_sf"/>
</dbReference>
<feature type="binding site" evidence="14">
    <location>
        <position position="51"/>
    </location>
    <ligand>
        <name>iminosuccinate</name>
        <dbReference type="ChEBI" id="CHEBI:77875"/>
    </ligand>
</feature>
<evidence type="ECO:0000256" key="9">
    <source>
        <dbReference type="ARBA" id="ARBA00022723"/>
    </source>
</evidence>
<keyword evidence="7 14" id="KW-0662">Pyridine nucleotide biosynthesis</keyword>
<feature type="binding site" evidence="14">
    <location>
        <begin position="208"/>
        <end position="210"/>
    </location>
    <ligand>
        <name>iminosuccinate</name>
        <dbReference type="ChEBI" id="CHEBI:77875"/>
    </ligand>
</feature>
<evidence type="ECO:0000256" key="11">
    <source>
        <dbReference type="ARBA" id="ARBA00023014"/>
    </source>
</evidence>
<evidence type="ECO:0000256" key="14">
    <source>
        <dbReference type="HAMAP-Rule" id="MF_00568"/>
    </source>
</evidence>
<dbReference type="AlphaFoldDB" id="Q1AZU4"/>
<accession>Q1AZU4</accession>
<keyword evidence="16" id="KW-1185">Reference proteome</keyword>
<keyword evidence="10 14" id="KW-0408">Iron</keyword>
<dbReference type="InterPro" id="IPR003473">
    <property type="entry name" value="NadA"/>
</dbReference>
<dbReference type="GO" id="GO:0051539">
    <property type="term" value="F:4 iron, 4 sulfur cluster binding"/>
    <property type="evidence" value="ECO:0007669"/>
    <property type="project" value="UniProtKB-KW"/>
</dbReference>
<gene>
    <name evidence="14" type="primary">nadA</name>
    <name evidence="15" type="ordered locus">Rxyl_0105</name>
</gene>
<evidence type="ECO:0000313" key="15">
    <source>
        <dbReference type="EMBL" id="ABG03084.1"/>
    </source>
</evidence>
<evidence type="ECO:0000256" key="2">
    <source>
        <dbReference type="ARBA" id="ARBA00004496"/>
    </source>
</evidence>
<dbReference type="EMBL" id="CP000386">
    <property type="protein sequence ID" value="ABG03084.1"/>
    <property type="molecule type" value="Genomic_DNA"/>
</dbReference>
<dbReference type="SUPFAM" id="SSF142754">
    <property type="entry name" value="NadA-like"/>
    <property type="match status" value="1"/>
</dbReference>
<comment type="cofactor">
    <cofactor evidence="14">
        <name>[4Fe-4S] cluster</name>
        <dbReference type="ChEBI" id="CHEBI:49883"/>
    </cofactor>
    <text evidence="14">Binds 1 [4Fe-4S] cluster per subunit.</text>
</comment>
<dbReference type="GO" id="GO:0005829">
    <property type="term" value="C:cytosol"/>
    <property type="evidence" value="ECO:0007669"/>
    <property type="project" value="TreeGrafter"/>
</dbReference>
<evidence type="ECO:0000256" key="5">
    <source>
        <dbReference type="ARBA" id="ARBA00022485"/>
    </source>
</evidence>
<feature type="binding site" evidence="14">
    <location>
        <begin position="122"/>
        <end position="124"/>
    </location>
    <ligand>
        <name>iminosuccinate</name>
        <dbReference type="ChEBI" id="CHEBI:77875"/>
    </ligand>
</feature>
<comment type="pathway">
    <text evidence="3 14">Cofactor biosynthesis; NAD(+) biosynthesis; quinolinate from iminoaspartate: step 1/1.</text>
</comment>
<evidence type="ECO:0000256" key="1">
    <source>
        <dbReference type="ARBA" id="ARBA00003791"/>
    </source>
</evidence>
<sequence>MRAAGAVVSAVEGLDLFEEIDRLREELGAVILAHYYQEPEIQDIADFIGDSLQLARQAQRTDARVIVFCGVHFMAETAKILNPEKTVVLPDLEAGCSLADSCPPERFAAFLEEHPGHAVVSYVNTSAAVKALSDVICTSSNAEKVIATIPEGTPIVFAPDRHLGRYLMERTGRKMVLWPGTCMVHVRFSEKKIRQLKVRHPDAEVLAHPECEEAVLRLADHVGSTSSLLRRAVESPARRFIVATEPGIIHQMKKAAPGKEFVRAPGRGPEGSCEACGECPHMRRNTLEKLYRCMRDLRPEITLDEELRLRALRPIERMLEIG</sequence>
<dbReference type="KEGG" id="rxy:Rxyl_0105"/>
<comment type="subcellular location">
    <subcellularLocation>
        <location evidence="2 14">Cytoplasm</location>
    </subcellularLocation>
</comment>
<dbReference type="NCBIfam" id="NF006879">
    <property type="entry name" value="PRK09375.1-4"/>
    <property type="match status" value="1"/>
</dbReference>
<dbReference type="HOGENOM" id="CLU_047382_0_0_11"/>
<dbReference type="NCBIfam" id="TIGR00550">
    <property type="entry name" value="nadA"/>
    <property type="match status" value="1"/>
</dbReference>
<name>Q1AZU4_RUBXD</name>
<dbReference type="InterPro" id="IPR023066">
    <property type="entry name" value="Quinolinate_synth_type2"/>
</dbReference>
<feature type="binding site" evidence="14">
    <location>
        <position position="225"/>
    </location>
    <ligand>
        <name>iminosuccinate</name>
        <dbReference type="ChEBI" id="CHEBI:77875"/>
    </ligand>
</feature>
<keyword evidence="5 14" id="KW-0004">4Fe-4S</keyword>
<feature type="binding site" evidence="14">
    <location>
        <position position="34"/>
    </location>
    <ligand>
        <name>iminosuccinate</name>
        <dbReference type="ChEBI" id="CHEBI:77875"/>
    </ligand>
</feature>
<keyword evidence="8 14" id="KW-0808">Transferase</keyword>
<evidence type="ECO:0000256" key="13">
    <source>
        <dbReference type="ARBA" id="ARBA00073059"/>
    </source>
</evidence>
<protein>
    <recommendedName>
        <fullName evidence="13 14">Quinolinate synthase</fullName>
        <ecNumber evidence="4 14">2.5.1.72</ecNumber>
    </recommendedName>
</protein>
<comment type="catalytic activity">
    <reaction evidence="12">
        <text>iminosuccinate + dihydroxyacetone phosphate = quinolinate + phosphate + 2 H2O + H(+)</text>
        <dbReference type="Rhea" id="RHEA:25888"/>
        <dbReference type="ChEBI" id="CHEBI:15377"/>
        <dbReference type="ChEBI" id="CHEBI:15378"/>
        <dbReference type="ChEBI" id="CHEBI:29959"/>
        <dbReference type="ChEBI" id="CHEBI:43474"/>
        <dbReference type="ChEBI" id="CHEBI:57642"/>
        <dbReference type="ChEBI" id="CHEBI:77875"/>
        <dbReference type="EC" id="2.5.1.72"/>
    </reaction>
    <physiologicalReaction direction="left-to-right" evidence="12">
        <dbReference type="Rhea" id="RHEA:25889"/>
    </physiologicalReaction>
</comment>
<keyword evidence="9 14" id="KW-0479">Metal-binding</keyword>
<evidence type="ECO:0000256" key="6">
    <source>
        <dbReference type="ARBA" id="ARBA00022490"/>
    </source>
</evidence>
<reference evidence="15 16" key="1">
    <citation type="submission" date="2006-06" db="EMBL/GenBank/DDBJ databases">
        <title>Complete sequence of Rubrobacter xylanophilus DSM 9941.</title>
        <authorList>
            <consortium name="US DOE Joint Genome Institute"/>
            <person name="Copeland A."/>
            <person name="Lucas S."/>
            <person name="Lapidus A."/>
            <person name="Barry K."/>
            <person name="Detter J.C."/>
            <person name="Glavina del Rio T."/>
            <person name="Hammon N."/>
            <person name="Israni S."/>
            <person name="Dalin E."/>
            <person name="Tice H."/>
            <person name="Pitluck S."/>
            <person name="Munk A.C."/>
            <person name="Brettin T."/>
            <person name="Bruce D."/>
            <person name="Han C."/>
            <person name="Tapia R."/>
            <person name="Gilna P."/>
            <person name="Schmutz J."/>
            <person name="Larimer F."/>
            <person name="Land M."/>
            <person name="Hauser L."/>
            <person name="Kyrpides N."/>
            <person name="Lykidis A."/>
            <person name="da Costa M.S."/>
            <person name="Rainey F.A."/>
            <person name="Empadinhas N."/>
            <person name="Jolivet E."/>
            <person name="Battista J.R."/>
            <person name="Richardson P."/>
        </authorList>
    </citation>
    <scope>NUCLEOTIDE SEQUENCE [LARGE SCALE GENOMIC DNA]</scope>
    <source>
        <strain evidence="16">DSM 9941 / NBRC 16129 / PRD-1</strain>
    </source>
</reference>
<evidence type="ECO:0000256" key="10">
    <source>
        <dbReference type="ARBA" id="ARBA00023004"/>
    </source>
</evidence>
<dbReference type="PANTHER" id="PTHR30573">
    <property type="entry name" value="QUINOLINATE SYNTHETASE A"/>
    <property type="match status" value="1"/>
</dbReference>
<feature type="binding site" evidence="14">
    <location>
        <position position="182"/>
    </location>
    <ligand>
        <name>[4Fe-4S] cluster</name>
        <dbReference type="ChEBI" id="CHEBI:49883"/>
    </ligand>
</feature>
<evidence type="ECO:0000313" key="16">
    <source>
        <dbReference type="Proteomes" id="UP000006637"/>
    </source>
</evidence>
<evidence type="ECO:0000256" key="3">
    <source>
        <dbReference type="ARBA" id="ARBA00005065"/>
    </source>
</evidence>
<dbReference type="FunFam" id="3.40.50.10800:FF:000003">
    <property type="entry name" value="Quinolinate synthase A"/>
    <property type="match status" value="1"/>
</dbReference>